<name>A7SNC5_NEMVE</name>
<feature type="region of interest" description="Disordered" evidence="1">
    <location>
        <begin position="1"/>
        <end position="63"/>
    </location>
</feature>
<dbReference type="HOGENOM" id="CLU_1134711_0_0_1"/>
<keyword evidence="3" id="KW-1185">Reference proteome</keyword>
<evidence type="ECO:0000313" key="3">
    <source>
        <dbReference type="Proteomes" id="UP000001593"/>
    </source>
</evidence>
<gene>
    <name evidence="2" type="ORF">NEMVEDRAFT_v1g214896</name>
</gene>
<proteinExistence type="predicted"/>
<dbReference type="AlphaFoldDB" id="A7SNC5"/>
<feature type="compositionally biased region" description="Polar residues" evidence="1">
    <location>
        <begin position="1"/>
        <end position="53"/>
    </location>
</feature>
<protein>
    <submittedName>
        <fullName evidence="2">Uncharacterized protein</fullName>
    </submittedName>
</protein>
<accession>A7SNC5</accession>
<organism evidence="2 3">
    <name type="scientific">Nematostella vectensis</name>
    <name type="common">Starlet sea anemone</name>
    <dbReference type="NCBI Taxonomy" id="45351"/>
    <lineage>
        <taxon>Eukaryota</taxon>
        <taxon>Metazoa</taxon>
        <taxon>Cnidaria</taxon>
        <taxon>Anthozoa</taxon>
        <taxon>Hexacorallia</taxon>
        <taxon>Actiniaria</taxon>
        <taxon>Edwardsiidae</taxon>
        <taxon>Nematostella</taxon>
    </lineage>
</organism>
<evidence type="ECO:0000313" key="2">
    <source>
        <dbReference type="EMBL" id="EDO34757.1"/>
    </source>
</evidence>
<dbReference type="InParanoid" id="A7SNC5"/>
<evidence type="ECO:0000256" key="1">
    <source>
        <dbReference type="SAM" id="MobiDB-lite"/>
    </source>
</evidence>
<reference evidence="2 3" key="1">
    <citation type="journal article" date="2007" name="Science">
        <title>Sea anemone genome reveals ancestral eumetazoan gene repertoire and genomic organization.</title>
        <authorList>
            <person name="Putnam N.H."/>
            <person name="Srivastava M."/>
            <person name="Hellsten U."/>
            <person name="Dirks B."/>
            <person name="Chapman J."/>
            <person name="Salamov A."/>
            <person name="Terry A."/>
            <person name="Shapiro H."/>
            <person name="Lindquist E."/>
            <person name="Kapitonov V.V."/>
            <person name="Jurka J."/>
            <person name="Genikhovich G."/>
            <person name="Grigoriev I.V."/>
            <person name="Lucas S.M."/>
            <person name="Steele R.E."/>
            <person name="Finnerty J.R."/>
            <person name="Technau U."/>
            <person name="Martindale M.Q."/>
            <person name="Rokhsar D.S."/>
        </authorList>
    </citation>
    <scope>NUCLEOTIDE SEQUENCE [LARGE SCALE GENOMIC DNA]</scope>
    <source>
        <strain evidence="3">CH2 X CH6</strain>
    </source>
</reference>
<dbReference type="EMBL" id="DS469719">
    <property type="protein sequence ID" value="EDO34757.1"/>
    <property type="molecule type" value="Genomic_DNA"/>
</dbReference>
<dbReference type="Proteomes" id="UP000001593">
    <property type="component" value="Unassembled WGS sequence"/>
</dbReference>
<sequence length="245" mass="27514">MTYKTQPATMTPKTQLASKTNETQPASKTHETQPASKIPKTQPTTMTPWTQLSTMTTKTEPATMTLKTQQTTMTPKIPFNLTVHPFSMVVPPFSQPPSVIPVNTITVISNDAVPMLNIGIYAPYYLSNEILEIILGVVLESAGFSWPNHICVAFKTFQRVNKRFRAIAVKLVRKLPRVHIPDGTILGRYVSVRSLIKMHGLSSGLATEVKNIVSHKNWANSWLALRSEKYGWFIILAIVWRKKKN</sequence>
<feature type="compositionally biased region" description="Low complexity" evidence="1">
    <location>
        <begin position="54"/>
        <end position="63"/>
    </location>
</feature>